<dbReference type="EMBL" id="CM001475">
    <property type="protein sequence ID" value="EIC29685.1"/>
    <property type="molecule type" value="Genomic_DNA"/>
</dbReference>
<organism evidence="2 3">
    <name type="scientific">Methylomicrobium album BG8</name>
    <dbReference type="NCBI Taxonomy" id="686340"/>
    <lineage>
        <taxon>Bacteria</taxon>
        <taxon>Pseudomonadati</taxon>
        <taxon>Pseudomonadota</taxon>
        <taxon>Gammaproteobacteria</taxon>
        <taxon>Methylococcales</taxon>
        <taxon>Methylococcaceae</taxon>
        <taxon>Methylomicrobium</taxon>
    </lineage>
</organism>
<reference evidence="2 3" key="1">
    <citation type="journal article" date="2013" name="Genome Announc.">
        <title>Genome Sequence of the Obligate Gammaproteobacterial Methanotroph Methylomicrobium album Strain BG8.</title>
        <authorList>
            <person name="Kits K.D."/>
            <person name="Kalyuzhnaya M.G."/>
            <person name="Klotz M.G."/>
            <person name="Jetten M.S."/>
            <person name="Op den Camp H.J."/>
            <person name="Vuilleumier S."/>
            <person name="Bringel F."/>
            <person name="Dispirito A.A."/>
            <person name="Murrell J.C."/>
            <person name="Bruce D."/>
            <person name="Cheng J.F."/>
            <person name="Copeland A."/>
            <person name="Goodwin L."/>
            <person name="Hauser L."/>
            <person name="Lajus A."/>
            <person name="Land M.L."/>
            <person name="Lapidus A."/>
            <person name="Lucas S."/>
            <person name="Medigue C."/>
            <person name="Pitluck S."/>
            <person name="Woyke T."/>
            <person name="Zeytun A."/>
            <person name="Stein L.Y."/>
        </authorList>
    </citation>
    <scope>NUCLEOTIDE SEQUENCE [LARGE SCALE GENOMIC DNA]</scope>
    <source>
        <strain evidence="2 3">BG8</strain>
    </source>
</reference>
<sequence length="412" mass="45745">MKILLVSQYFFPEAFIVNDLVRRLNDLGHQVTVLTGKPNYPQGKIYDGYRLGGIQRERYAEAVEVIRVPLLPRGKGGGLRLAANYLSFVLSGLVLAPRLLRGRPFDAILVFAISPITQVIPAMLLKWLKGAHLAVWIQDLWPESVSATGFIRDPWLLKMIGWLVKGIYAGSDTLLVQSRAFTEPVARYARRDKIVYYPNSFEDKNETAADETLVPECLLETLENDFCLVFAGNLGTAQSLGTLVGAAERLRHLPDLKLVVVGSGSMQPWLEQQKSGKALDNLLLAGRFPPEAMGPIFRRAKGLLVTLKRDQIFSCVIPSKIQAYLAAGRPILAALDGEGAKVVEEARAGLTCPAEDAEALAECIRKLHAMDDAERDALGRSGRAYFLEQFEMAAQTQRLVEIFNQRIKETRR</sequence>
<evidence type="ECO:0000259" key="1">
    <source>
        <dbReference type="Pfam" id="PF13579"/>
    </source>
</evidence>
<evidence type="ECO:0000313" key="3">
    <source>
        <dbReference type="Proteomes" id="UP000005090"/>
    </source>
</evidence>
<dbReference type="STRING" id="686340.Metal_1919"/>
<dbReference type="HOGENOM" id="CLU_009583_11_2_6"/>
<proteinExistence type="predicted"/>
<keyword evidence="2" id="KW-0808">Transferase</keyword>
<keyword evidence="3" id="KW-1185">Reference proteome</keyword>
<accession>H8GP99</accession>
<dbReference type="Gene3D" id="3.40.50.2000">
    <property type="entry name" value="Glycogen Phosphorylase B"/>
    <property type="match status" value="2"/>
</dbReference>
<dbReference type="Pfam" id="PF13579">
    <property type="entry name" value="Glyco_trans_4_4"/>
    <property type="match status" value="1"/>
</dbReference>
<name>H8GP99_METAL</name>
<dbReference type="RefSeq" id="WP_005371732.1">
    <property type="nucleotide sequence ID" value="NZ_CM001475.1"/>
</dbReference>
<dbReference type="Pfam" id="PF13692">
    <property type="entry name" value="Glyco_trans_1_4"/>
    <property type="match status" value="1"/>
</dbReference>
<dbReference type="PANTHER" id="PTHR45947">
    <property type="entry name" value="SULFOQUINOVOSYL TRANSFERASE SQD2"/>
    <property type="match status" value="1"/>
</dbReference>
<dbReference type="SUPFAM" id="SSF53756">
    <property type="entry name" value="UDP-Glycosyltransferase/glycogen phosphorylase"/>
    <property type="match status" value="1"/>
</dbReference>
<feature type="domain" description="Glycosyltransferase subfamily 4-like N-terminal" evidence="1">
    <location>
        <begin position="17"/>
        <end position="199"/>
    </location>
</feature>
<dbReference type="eggNOG" id="COG0438">
    <property type="taxonomic scope" value="Bacteria"/>
</dbReference>
<protein>
    <submittedName>
        <fullName evidence="2">Glycosyltransferase</fullName>
    </submittedName>
</protein>
<dbReference type="GO" id="GO:0016758">
    <property type="term" value="F:hexosyltransferase activity"/>
    <property type="evidence" value="ECO:0007669"/>
    <property type="project" value="TreeGrafter"/>
</dbReference>
<dbReference type="PANTHER" id="PTHR45947:SF3">
    <property type="entry name" value="SULFOQUINOVOSYL TRANSFERASE SQD2"/>
    <property type="match status" value="1"/>
</dbReference>
<gene>
    <name evidence="2" type="ORF">Metal_1919</name>
</gene>
<dbReference type="Proteomes" id="UP000005090">
    <property type="component" value="Chromosome"/>
</dbReference>
<dbReference type="InterPro" id="IPR050194">
    <property type="entry name" value="Glycosyltransferase_grp1"/>
</dbReference>
<dbReference type="AlphaFoldDB" id="H8GP99"/>
<dbReference type="CDD" id="cd03794">
    <property type="entry name" value="GT4_WbuB-like"/>
    <property type="match status" value="1"/>
</dbReference>
<dbReference type="InterPro" id="IPR028098">
    <property type="entry name" value="Glyco_trans_4-like_N"/>
</dbReference>
<evidence type="ECO:0000313" key="2">
    <source>
        <dbReference type="EMBL" id="EIC29685.1"/>
    </source>
</evidence>